<dbReference type="Proteomes" id="UP000177025">
    <property type="component" value="Unassembled WGS sequence"/>
</dbReference>
<gene>
    <name evidence="18" type="ORF">A2Y85_02240</name>
</gene>
<evidence type="ECO:0000256" key="6">
    <source>
        <dbReference type="ARBA" id="ARBA00022643"/>
    </source>
</evidence>
<evidence type="ECO:0000256" key="7">
    <source>
        <dbReference type="ARBA" id="ARBA00022692"/>
    </source>
</evidence>
<keyword evidence="2" id="KW-1003">Cell membrane</keyword>
<evidence type="ECO:0000256" key="8">
    <source>
        <dbReference type="ARBA" id="ARBA00022967"/>
    </source>
</evidence>
<evidence type="ECO:0000256" key="11">
    <source>
        <dbReference type="ARBA" id="ARBA00023053"/>
    </source>
</evidence>
<keyword evidence="13" id="KW-0830">Ubiquinone</keyword>
<evidence type="ECO:0000256" key="3">
    <source>
        <dbReference type="ARBA" id="ARBA00022519"/>
    </source>
</evidence>
<evidence type="ECO:0000256" key="10">
    <source>
        <dbReference type="ARBA" id="ARBA00023027"/>
    </source>
</evidence>
<keyword evidence="3" id="KW-0997">Cell inner membrane</keyword>
<dbReference type="GO" id="GO:0016655">
    <property type="term" value="F:oxidoreductase activity, acting on NAD(P)H, quinone or similar compound as acceptor"/>
    <property type="evidence" value="ECO:0007669"/>
    <property type="project" value="InterPro"/>
</dbReference>
<keyword evidence="4" id="KW-0597">Phosphoprotein</keyword>
<accession>A0A1F4UFE4</accession>
<dbReference type="GO" id="GO:0016020">
    <property type="term" value="C:membrane"/>
    <property type="evidence" value="ECO:0007669"/>
    <property type="project" value="InterPro"/>
</dbReference>
<keyword evidence="6" id="KW-0288">FMN</keyword>
<evidence type="ECO:0000313" key="19">
    <source>
        <dbReference type="Proteomes" id="UP000177025"/>
    </source>
</evidence>
<feature type="domain" description="FMN-binding" evidence="17">
    <location>
        <begin position="102"/>
        <end position="197"/>
    </location>
</feature>
<evidence type="ECO:0000256" key="1">
    <source>
        <dbReference type="ARBA" id="ARBA00022448"/>
    </source>
</evidence>
<dbReference type="GO" id="GO:0006814">
    <property type="term" value="P:sodium ion transport"/>
    <property type="evidence" value="ECO:0007669"/>
    <property type="project" value="UniProtKB-KW"/>
</dbReference>
<dbReference type="EMBL" id="MEUM01000043">
    <property type="protein sequence ID" value="OGC42963.1"/>
    <property type="molecule type" value="Genomic_DNA"/>
</dbReference>
<evidence type="ECO:0000256" key="4">
    <source>
        <dbReference type="ARBA" id="ARBA00022553"/>
    </source>
</evidence>
<evidence type="ECO:0000313" key="18">
    <source>
        <dbReference type="EMBL" id="OGC42963.1"/>
    </source>
</evidence>
<evidence type="ECO:0000256" key="16">
    <source>
        <dbReference type="SAM" id="Phobius"/>
    </source>
</evidence>
<evidence type="ECO:0000256" key="5">
    <source>
        <dbReference type="ARBA" id="ARBA00022630"/>
    </source>
</evidence>
<evidence type="ECO:0000256" key="15">
    <source>
        <dbReference type="ARBA" id="ARBA00023201"/>
    </source>
</evidence>
<reference evidence="18 19" key="1">
    <citation type="journal article" date="2016" name="Nat. Commun.">
        <title>Thousands of microbial genomes shed light on interconnected biogeochemical processes in an aquifer system.</title>
        <authorList>
            <person name="Anantharaman K."/>
            <person name="Brown C.T."/>
            <person name="Hug L.A."/>
            <person name="Sharon I."/>
            <person name="Castelle C.J."/>
            <person name="Probst A.J."/>
            <person name="Thomas B.C."/>
            <person name="Singh A."/>
            <person name="Wilkins M.J."/>
            <person name="Karaoz U."/>
            <person name="Brodie E.L."/>
            <person name="Williams K.H."/>
            <person name="Hubbard S.S."/>
            <person name="Banfield J.F."/>
        </authorList>
    </citation>
    <scope>NUCLEOTIDE SEQUENCE [LARGE SCALE GENOMIC DNA]</scope>
</reference>
<keyword evidence="15" id="KW-0739">Sodium transport</keyword>
<dbReference type="InterPro" id="IPR010204">
    <property type="entry name" value="NqrC"/>
</dbReference>
<dbReference type="PANTHER" id="PTHR37838">
    <property type="entry name" value="NA(+)-TRANSLOCATING NADH-QUINONE REDUCTASE SUBUNIT C"/>
    <property type="match status" value="1"/>
</dbReference>
<keyword evidence="10" id="KW-0520">NAD</keyword>
<proteinExistence type="predicted"/>
<keyword evidence="5" id="KW-0285">Flavoprotein</keyword>
<dbReference type="SMART" id="SM00900">
    <property type="entry name" value="FMN_bind"/>
    <property type="match status" value="1"/>
</dbReference>
<keyword evidence="12" id="KW-0406">Ion transport</keyword>
<keyword evidence="8" id="KW-1278">Translocase</keyword>
<name>A0A1F4UFE4_UNCW3</name>
<keyword evidence="1" id="KW-0813">Transport</keyword>
<dbReference type="PANTHER" id="PTHR37838:SF1">
    <property type="entry name" value="NA(+)-TRANSLOCATING NADH-QUINONE REDUCTASE SUBUNIT C"/>
    <property type="match status" value="1"/>
</dbReference>
<evidence type="ECO:0000259" key="17">
    <source>
        <dbReference type="SMART" id="SM00900"/>
    </source>
</evidence>
<dbReference type="AlphaFoldDB" id="A0A1F4UFE4"/>
<evidence type="ECO:0000256" key="13">
    <source>
        <dbReference type="ARBA" id="ARBA00023075"/>
    </source>
</evidence>
<organism evidence="18 19">
    <name type="scientific">candidate division WOR-3 bacterium RBG_13_43_14</name>
    <dbReference type="NCBI Taxonomy" id="1802590"/>
    <lineage>
        <taxon>Bacteria</taxon>
        <taxon>Bacteria division WOR-3</taxon>
    </lineage>
</organism>
<keyword evidence="14 16" id="KW-0472">Membrane</keyword>
<feature type="transmembrane region" description="Helical" evidence="16">
    <location>
        <begin position="12"/>
        <end position="31"/>
    </location>
</feature>
<evidence type="ECO:0000256" key="9">
    <source>
        <dbReference type="ARBA" id="ARBA00022989"/>
    </source>
</evidence>
<sequence length="206" mass="23147">MKIKDRAWFPVFYMFAATLVLSSILILFGAFTKQRVKNNEQLAFERAVLEALNVDITGYSPARIHDQYVQAVRVMDTQRPEVFAFYENNQLIGYALPLSGPGFWSLIKGVIGIAADTSTIIGLSFYEQNETPGLGGEIIKPLFRDQFNGKKIARTGIPIEFRMSTAELSENSVHMITGATQTSTRLGKFLNNQLAVWRDQMKTGDR</sequence>
<dbReference type="Pfam" id="PF04205">
    <property type="entry name" value="FMN_bind"/>
    <property type="match status" value="1"/>
</dbReference>
<dbReference type="GO" id="GO:0010181">
    <property type="term" value="F:FMN binding"/>
    <property type="evidence" value="ECO:0007669"/>
    <property type="project" value="InterPro"/>
</dbReference>
<keyword evidence="7 16" id="KW-0812">Transmembrane</keyword>
<keyword evidence="9 16" id="KW-1133">Transmembrane helix</keyword>
<evidence type="ECO:0000256" key="14">
    <source>
        <dbReference type="ARBA" id="ARBA00023136"/>
    </source>
</evidence>
<dbReference type="InterPro" id="IPR007329">
    <property type="entry name" value="FMN-bd"/>
</dbReference>
<comment type="caution">
    <text evidence="18">The sequence shown here is derived from an EMBL/GenBank/DDBJ whole genome shotgun (WGS) entry which is preliminary data.</text>
</comment>
<evidence type="ECO:0000256" key="12">
    <source>
        <dbReference type="ARBA" id="ARBA00023065"/>
    </source>
</evidence>
<protein>
    <recommendedName>
        <fullName evidence="17">FMN-binding domain-containing protein</fullName>
    </recommendedName>
</protein>
<keyword evidence="11" id="KW-0915">Sodium</keyword>
<evidence type="ECO:0000256" key="2">
    <source>
        <dbReference type="ARBA" id="ARBA00022475"/>
    </source>
</evidence>